<comment type="caution">
    <text evidence="1">The sequence shown here is derived from an EMBL/GenBank/DDBJ whole genome shotgun (WGS) entry which is preliminary data.</text>
</comment>
<gene>
    <name evidence="1" type="ORF">EV182_001507</name>
</gene>
<dbReference type="Proteomes" id="UP001145114">
    <property type="component" value="Unassembled WGS sequence"/>
</dbReference>
<evidence type="ECO:0000313" key="1">
    <source>
        <dbReference type="EMBL" id="KAJ1679703.1"/>
    </source>
</evidence>
<evidence type="ECO:0000313" key="2">
    <source>
        <dbReference type="Proteomes" id="UP001145114"/>
    </source>
</evidence>
<protein>
    <submittedName>
        <fullName evidence="1">Uncharacterized protein</fullName>
    </submittedName>
</protein>
<dbReference type="EMBL" id="JAMZIH010000224">
    <property type="protein sequence ID" value="KAJ1679703.1"/>
    <property type="molecule type" value="Genomic_DNA"/>
</dbReference>
<sequence>MEKAVFKATRKDLVHPKLKHVRALIQMTWTGASPQELFMLLQDRFGEAHWVIALKGLIVVHILMQDGNGPLIYDYLARDPHALDMERFRDRQGTRSIEQTKNVRSYASYLNDRMLAFKSTRIDYMARRSTAGSQIYAPKITDTKFLLLEVSTVQKLLHSLFKSRFDTDTIDNETTFSAFRYMLRDALKLFQTMNEGVMKMLKLYFNMDDADMRRSLDLYKRFIRLTERMDEFLAAARRFEGAPISLAKDLADYLALPKGERKKALTDIKSQSEDASKASKPQDSSKENAPQEKESNIIDFFASLDDEPPQPAMAAGMATATTQNALLDNTFQALGNPFEVANSQANINALLQQQQQQQIYNNLGNSLMQTNIMQSQQQPTSQPLFQPQPSQLPLSAADPFVTVSPFGSAPNASSSVTPLDSNPFRASMMPPSDFNIFGGAASMQAGAATALQENRLSYNPFAQTTTASMPVSSAAIAATTTNTSVGFSVFGDPSNSSAVAAQTSLPLQNQAINVDNPFNVGLQRAQSSSHNLPAQSAPSAAAAVQPVIGGSGGIDWTQSTVPASSMDPFADFGLGALQSKGVISAGPAGTQQAALATKANGNFADFNVFHQQ</sequence>
<accession>A0ACC1HX69</accession>
<proteinExistence type="predicted"/>
<keyword evidence="2" id="KW-1185">Reference proteome</keyword>
<name>A0ACC1HX69_9FUNG</name>
<reference evidence="1" key="1">
    <citation type="submission" date="2022-06" db="EMBL/GenBank/DDBJ databases">
        <title>Phylogenomic reconstructions and comparative analyses of Kickxellomycotina fungi.</title>
        <authorList>
            <person name="Reynolds N.K."/>
            <person name="Stajich J.E."/>
            <person name="Barry K."/>
            <person name="Grigoriev I.V."/>
            <person name="Crous P."/>
            <person name="Smith M.E."/>
        </authorList>
    </citation>
    <scope>NUCLEOTIDE SEQUENCE</scope>
    <source>
        <strain evidence="1">RSA 2271</strain>
    </source>
</reference>
<organism evidence="1 2">
    <name type="scientific">Spiromyces aspiralis</name>
    <dbReference type="NCBI Taxonomy" id="68401"/>
    <lineage>
        <taxon>Eukaryota</taxon>
        <taxon>Fungi</taxon>
        <taxon>Fungi incertae sedis</taxon>
        <taxon>Zoopagomycota</taxon>
        <taxon>Kickxellomycotina</taxon>
        <taxon>Kickxellomycetes</taxon>
        <taxon>Kickxellales</taxon>
        <taxon>Kickxellaceae</taxon>
        <taxon>Spiromyces</taxon>
    </lineage>
</organism>